<keyword evidence="3 7" id="KW-1003">Cell membrane</keyword>
<keyword evidence="7 9" id="KW-0012">Acyltransferase</keyword>
<protein>
    <recommendedName>
        <fullName evidence="7">O-acetyltransferase WecH</fullName>
        <ecNumber evidence="7">2.3.1.-</ecNumber>
    </recommendedName>
</protein>
<evidence type="ECO:0000256" key="7">
    <source>
        <dbReference type="HAMAP-Rule" id="MF_01949"/>
    </source>
</evidence>
<comment type="function">
    <text evidence="7">Responsible for the incorporation of O-acetyl groups into the enterobacterial common antigen (ECA) trisaccharide repeat units.</text>
</comment>
<feature type="transmembrane region" description="Helical" evidence="7">
    <location>
        <begin position="207"/>
        <end position="226"/>
    </location>
</feature>
<evidence type="ECO:0000313" key="10">
    <source>
        <dbReference type="Proteomes" id="UP000335415"/>
    </source>
</evidence>
<keyword evidence="7 9" id="KW-0808">Transferase</keyword>
<keyword evidence="4 7" id="KW-0812">Transmembrane</keyword>
<name>A0A5J5FVA9_9GAMM</name>
<evidence type="ECO:0000256" key="4">
    <source>
        <dbReference type="ARBA" id="ARBA00022692"/>
    </source>
</evidence>
<keyword evidence="6 7" id="KW-0472">Membrane</keyword>
<dbReference type="GO" id="GO:0009246">
    <property type="term" value="P:enterobacterial common antigen biosynthetic process"/>
    <property type="evidence" value="ECO:0007669"/>
    <property type="project" value="UniProtKB-UniRule"/>
</dbReference>
<accession>A0A5J5FVA9</accession>
<feature type="transmembrane region" description="Helical" evidence="7">
    <location>
        <begin position="238"/>
        <end position="257"/>
    </location>
</feature>
<keyword evidence="10" id="KW-1185">Reference proteome</keyword>
<keyword evidence="5 7" id="KW-1133">Transmembrane helix</keyword>
<sequence>MSDKIGWVDNLRAVACLMVVMIHATTWYITSGGAPGSGQLYWEVANVLNSASRVCVPLFFMISGYLFFGERQAQKKHFIRIGLCIVFYSLAALIYIALLTPINALNALRYILQKPVFYHLWFFYAIAVIYLLSPLVRVRPVAGRALLLPMVVLALIANPNTSEASFGGVKLLPVNLYIYGDTFYYLLYAVLGRALGMLEFRHRATGALAAGLFIVCVILIALGTRHQTLVNGDFAQTFYIYCGPLVFFAAVSLLVLFKYYLNRRPLPGLALIARHSLAIYGLHALIIHFIRTHGLSITAHPVLDIFYVFALALAGSLLLSLGLQRLDTRRLVC</sequence>
<evidence type="ECO:0000256" key="2">
    <source>
        <dbReference type="ARBA" id="ARBA00007400"/>
    </source>
</evidence>
<dbReference type="GO" id="GO:0005886">
    <property type="term" value="C:plasma membrane"/>
    <property type="evidence" value="ECO:0007669"/>
    <property type="project" value="UniProtKB-SubCell"/>
</dbReference>
<evidence type="ECO:0000313" key="9">
    <source>
        <dbReference type="EMBL" id="KAA8997347.1"/>
    </source>
</evidence>
<dbReference type="EC" id="2.3.1.-" evidence="7"/>
<dbReference type="UniPathway" id="UPA00566"/>
<dbReference type="Proteomes" id="UP000335415">
    <property type="component" value="Unassembled WGS sequence"/>
</dbReference>
<dbReference type="OrthoDB" id="1072135at2"/>
<dbReference type="GO" id="GO:0016413">
    <property type="term" value="F:O-acetyltransferase activity"/>
    <property type="evidence" value="ECO:0007669"/>
    <property type="project" value="InterPro"/>
</dbReference>
<feature type="transmembrane region" description="Helical" evidence="7">
    <location>
        <begin position="12"/>
        <end position="30"/>
    </location>
</feature>
<comment type="subcellular location">
    <subcellularLocation>
        <location evidence="7">Cell inner membrane</location>
        <topology evidence="7">Multi-pass membrane protein</topology>
    </subcellularLocation>
    <subcellularLocation>
        <location evidence="1">Cell membrane</location>
        <topology evidence="1">Multi-pass membrane protein</topology>
    </subcellularLocation>
</comment>
<evidence type="ECO:0000256" key="3">
    <source>
        <dbReference type="ARBA" id="ARBA00022475"/>
    </source>
</evidence>
<feature type="transmembrane region" description="Helical" evidence="7">
    <location>
        <begin position="50"/>
        <end position="69"/>
    </location>
</feature>
<gene>
    <name evidence="7" type="primary">wecH</name>
    <name evidence="9" type="ORF">FJU30_19110</name>
</gene>
<comment type="caution">
    <text evidence="9">The sequence shown here is derived from an EMBL/GenBank/DDBJ whole genome shotgun (WGS) entry which is preliminary data.</text>
</comment>
<reference evidence="9 10" key="1">
    <citation type="submission" date="2019-09" db="EMBL/GenBank/DDBJ databases">
        <authorList>
            <person name="Li Y."/>
        </authorList>
    </citation>
    <scope>NUCLEOTIDE SEQUENCE [LARGE SCALE GENOMIC DNA]</scope>
    <source>
        <strain evidence="9 10">L3-3HA</strain>
    </source>
</reference>
<proteinExistence type="inferred from homology"/>
<feature type="transmembrane region" description="Helical" evidence="7">
    <location>
        <begin position="141"/>
        <end position="157"/>
    </location>
</feature>
<feature type="transmembrane region" description="Helical" evidence="7">
    <location>
        <begin position="305"/>
        <end position="323"/>
    </location>
</feature>
<dbReference type="PANTHER" id="PTHR40074">
    <property type="entry name" value="O-ACETYLTRANSFERASE WECH"/>
    <property type="match status" value="1"/>
</dbReference>
<comment type="pathway">
    <text evidence="7">Bacterial outer membrane biogenesis; enterobacterial common antigen biosynthesis.</text>
</comment>
<dbReference type="InterPro" id="IPR032905">
    <property type="entry name" value="WecH"/>
</dbReference>
<feature type="transmembrane region" description="Helical" evidence="7">
    <location>
        <begin position="177"/>
        <end position="195"/>
    </location>
</feature>
<dbReference type="PANTHER" id="PTHR40074:SF2">
    <property type="entry name" value="O-ACETYLTRANSFERASE WECH"/>
    <property type="match status" value="1"/>
</dbReference>
<evidence type="ECO:0000256" key="1">
    <source>
        <dbReference type="ARBA" id="ARBA00004651"/>
    </source>
</evidence>
<dbReference type="HAMAP" id="MF_01949">
    <property type="entry name" value="Acetyltr_WecH"/>
    <property type="match status" value="1"/>
</dbReference>
<organism evidence="9 10">
    <name type="scientific">Affinibrenneria salicis</name>
    <dbReference type="NCBI Taxonomy" id="2590031"/>
    <lineage>
        <taxon>Bacteria</taxon>
        <taxon>Pseudomonadati</taxon>
        <taxon>Pseudomonadota</taxon>
        <taxon>Gammaproteobacteria</taxon>
        <taxon>Enterobacterales</taxon>
        <taxon>Pectobacteriaceae</taxon>
        <taxon>Affinibrenneria</taxon>
    </lineage>
</organism>
<dbReference type="Pfam" id="PF01757">
    <property type="entry name" value="Acyl_transf_3"/>
    <property type="match status" value="1"/>
</dbReference>
<feature type="transmembrane region" description="Helical" evidence="7">
    <location>
        <begin position="81"/>
        <end position="104"/>
    </location>
</feature>
<evidence type="ECO:0000259" key="8">
    <source>
        <dbReference type="Pfam" id="PF01757"/>
    </source>
</evidence>
<dbReference type="AlphaFoldDB" id="A0A5J5FVA9"/>
<evidence type="ECO:0000256" key="5">
    <source>
        <dbReference type="ARBA" id="ARBA00022989"/>
    </source>
</evidence>
<feature type="domain" description="Acyltransferase 3" evidence="8">
    <location>
        <begin position="6"/>
        <end position="320"/>
    </location>
</feature>
<dbReference type="InterPro" id="IPR002656">
    <property type="entry name" value="Acyl_transf_3_dom"/>
</dbReference>
<keyword evidence="7" id="KW-0997">Cell inner membrane</keyword>
<evidence type="ECO:0000256" key="6">
    <source>
        <dbReference type="ARBA" id="ARBA00023136"/>
    </source>
</evidence>
<dbReference type="RefSeq" id="WP_150436570.1">
    <property type="nucleotide sequence ID" value="NZ_VYKJ01000011.1"/>
</dbReference>
<feature type="transmembrane region" description="Helical" evidence="7">
    <location>
        <begin position="269"/>
        <end position="290"/>
    </location>
</feature>
<comment type="similarity">
    <text evidence="2 7">Belongs to the acyltransferase 3 family.</text>
</comment>
<dbReference type="EMBL" id="VYKJ01000011">
    <property type="protein sequence ID" value="KAA8997347.1"/>
    <property type="molecule type" value="Genomic_DNA"/>
</dbReference>
<feature type="transmembrane region" description="Helical" evidence="7">
    <location>
        <begin position="116"/>
        <end position="136"/>
    </location>
</feature>